<dbReference type="Pfam" id="PF00335">
    <property type="entry name" value="Tetraspanin"/>
    <property type="match status" value="1"/>
</dbReference>
<keyword evidence="4 5" id="KW-0472">Membrane</keyword>
<protein>
    <submittedName>
        <fullName evidence="6">Tetraspanin-8-like</fullName>
    </submittedName>
</protein>
<dbReference type="Proteomes" id="UP001314229">
    <property type="component" value="Unassembled WGS sequence"/>
</dbReference>
<dbReference type="AlphaFoldDB" id="A0AAV1MTG6"/>
<keyword evidence="7" id="KW-1185">Reference proteome</keyword>
<evidence type="ECO:0000256" key="5">
    <source>
        <dbReference type="SAM" id="Phobius"/>
    </source>
</evidence>
<dbReference type="SUPFAM" id="SSF48652">
    <property type="entry name" value="Tetraspanin"/>
    <property type="match status" value="1"/>
</dbReference>
<proteinExistence type="predicted"/>
<evidence type="ECO:0000256" key="3">
    <source>
        <dbReference type="ARBA" id="ARBA00022989"/>
    </source>
</evidence>
<sequence length="267" mass="29875">MGKVNVCVKGSYIVVVTLMGIISALLLAITLFTHGYFYGEEEIEHMLAGMHFMYAISIITLLLSITGVYGACKEKKWALIVFAVGLIPCTLFMFDLERRELGLRPKVAENINGQYLKILPLSNASGHDIESLNYIQMEFHCCGLDQGYQDWGYNISESCLCIGDSKNPCVAAPENSSLFEHYEHDHDIMIYKEPCLPIIISHALLAINLAIGIKFGLTLIWTFSIVLCIIILCQLRRKNDKDSPTVIYSPEAKTGNYTILTETAEYS</sequence>
<dbReference type="GO" id="GO:0016020">
    <property type="term" value="C:membrane"/>
    <property type="evidence" value="ECO:0007669"/>
    <property type="project" value="UniProtKB-SubCell"/>
</dbReference>
<evidence type="ECO:0000313" key="6">
    <source>
        <dbReference type="EMBL" id="CAK6949907.1"/>
    </source>
</evidence>
<accession>A0AAV1MTG6</accession>
<evidence type="ECO:0000256" key="2">
    <source>
        <dbReference type="ARBA" id="ARBA00022692"/>
    </source>
</evidence>
<keyword evidence="2 5" id="KW-0812">Transmembrane</keyword>
<feature type="transmembrane region" description="Helical" evidence="5">
    <location>
        <begin position="12"/>
        <end position="39"/>
    </location>
</feature>
<comment type="subcellular location">
    <subcellularLocation>
        <location evidence="1">Membrane</location>
        <topology evidence="1">Multi-pass membrane protein</topology>
    </subcellularLocation>
</comment>
<comment type="caution">
    <text evidence="6">The sequence shown here is derived from an EMBL/GenBank/DDBJ whole genome shotgun (WGS) entry which is preliminary data.</text>
</comment>
<name>A0AAV1MTG6_SCOSC</name>
<feature type="transmembrane region" description="Helical" evidence="5">
    <location>
        <begin position="51"/>
        <end position="71"/>
    </location>
</feature>
<dbReference type="InterPro" id="IPR008952">
    <property type="entry name" value="Tetraspanin_EC2_sf"/>
</dbReference>
<dbReference type="EMBL" id="CAWUFR010000002">
    <property type="protein sequence ID" value="CAK6949907.1"/>
    <property type="molecule type" value="Genomic_DNA"/>
</dbReference>
<organism evidence="6 7">
    <name type="scientific">Scomber scombrus</name>
    <name type="common">Atlantic mackerel</name>
    <name type="synonym">Scomber vernalis</name>
    <dbReference type="NCBI Taxonomy" id="13677"/>
    <lineage>
        <taxon>Eukaryota</taxon>
        <taxon>Metazoa</taxon>
        <taxon>Chordata</taxon>
        <taxon>Craniata</taxon>
        <taxon>Vertebrata</taxon>
        <taxon>Euteleostomi</taxon>
        <taxon>Actinopterygii</taxon>
        <taxon>Neopterygii</taxon>
        <taxon>Teleostei</taxon>
        <taxon>Neoteleostei</taxon>
        <taxon>Acanthomorphata</taxon>
        <taxon>Pelagiaria</taxon>
        <taxon>Scombriformes</taxon>
        <taxon>Scombridae</taxon>
        <taxon>Scomber</taxon>
    </lineage>
</organism>
<keyword evidence="3 5" id="KW-1133">Transmembrane helix</keyword>
<reference evidence="6 7" key="1">
    <citation type="submission" date="2024-01" db="EMBL/GenBank/DDBJ databases">
        <authorList>
            <person name="Alioto T."/>
            <person name="Alioto T."/>
            <person name="Gomez Garrido J."/>
        </authorList>
    </citation>
    <scope>NUCLEOTIDE SEQUENCE [LARGE SCALE GENOMIC DNA]</scope>
</reference>
<dbReference type="Gene3D" id="1.10.1450.10">
    <property type="entry name" value="Tetraspanin"/>
    <property type="match status" value="1"/>
</dbReference>
<evidence type="ECO:0000256" key="1">
    <source>
        <dbReference type="ARBA" id="ARBA00004141"/>
    </source>
</evidence>
<feature type="transmembrane region" description="Helical" evidence="5">
    <location>
        <begin position="77"/>
        <end position="96"/>
    </location>
</feature>
<evidence type="ECO:0000313" key="7">
    <source>
        <dbReference type="Proteomes" id="UP001314229"/>
    </source>
</evidence>
<gene>
    <name evidence="6" type="ORF">FSCOSCO3_A024904</name>
</gene>
<evidence type="ECO:0000256" key="4">
    <source>
        <dbReference type="ARBA" id="ARBA00023136"/>
    </source>
</evidence>
<dbReference type="InterPro" id="IPR018499">
    <property type="entry name" value="Tetraspanin/Peripherin"/>
</dbReference>
<feature type="transmembrane region" description="Helical" evidence="5">
    <location>
        <begin position="219"/>
        <end position="235"/>
    </location>
</feature>